<sequence length="375" mass="44039">MTITVSFDIHGNVTAADGTRPIHLACFYERHRKVIGINSTLTYDGIIRTLVQANANTDADALESAHDEVYMKYIEKLFKDPTKLINHCDNDGVPATHYLFHPKQYGNCRYFGPETFHIINPRTSKFIYNLILYGADIYALINNDPATFLPNLTAYKSCSGLLKAILPYYTDMSLSRVLYYATLPIDENSDDLYRPHPTDYVERSRYLAKIRIRRQESIQVAIEDLVLRRSLRLFVPDEEMKLMDKLIATDENIRRIVNDYKINFIEKELKNVFIKLSGKELTIHDLLMQIYDNKKLMILARDKSFQRVWSESTYLIRHWDFKLLYMSSKLRINRFNVREAIPLPYELILDIVEYLNNEELDIFISAFYNSYLLTY</sequence>
<keyword evidence="2" id="KW-1185">Reference proteome</keyword>
<name>A0A8J2HMF5_COTCN</name>
<accession>A0A8J2HMF5</accession>
<gene>
    <name evidence="1" type="ORF">HICCMSTLAB_LOCUS10974</name>
</gene>
<evidence type="ECO:0000313" key="2">
    <source>
        <dbReference type="Proteomes" id="UP000786811"/>
    </source>
</evidence>
<dbReference type="EMBL" id="CAJNRD030001123">
    <property type="protein sequence ID" value="CAG5102356.1"/>
    <property type="molecule type" value="Genomic_DNA"/>
</dbReference>
<protein>
    <submittedName>
        <fullName evidence="1">Uncharacterized protein</fullName>
    </submittedName>
</protein>
<organism evidence="1 2">
    <name type="scientific">Cotesia congregata</name>
    <name type="common">Parasitoid wasp</name>
    <name type="synonym">Apanteles congregatus</name>
    <dbReference type="NCBI Taxonomy" id="51543"/>
    <lineage>
        <taxon>Eukaryota</taxon>
        <taxon>Metazoa</taxon>
        <taxon>Ecdysozoa</taxon>
        <taxon>Arthropoda</taxon>
        <taxon>Hexapoda</taxon>
        <taxon>Insecta</taxon>
        <taxon>Pterygota</taxon>
        <taxon>Neoptera</taxon>
        <taxon>Endopterygota</taxon>
        <taxon>Hymenoptera</taxon>
        <taxon>Apocrita</taxon>
        <taxon>Ichneumonoidea</taxon>
        <taxon>Braconidae</taxon>
        <taxon>Microgastrinae</taxon>
        <taxon>Cotesia</taxon>
    </lineage>
</organism>
<dbReference type="OrthoDB" id="10676243at2759"/>
<dbReference type="Proteomes" id="UP000786811">
    <property type="component" value="Unassembled WGS sequence"/>
</dbReference>
<dbReference type="AlphaFoldDB" id="A0A8J2HMF5"/>
<comment type="caution">
    <text evidence="1">The sequence shown here is derived from an EMBL/GenBank/DDBJ whole genome shotgun (WGS) entry which is preliminary data.</text>
</comment>
<proteinExistence type="predicted"/>
<evidence type="ECO:0000313" key="1">
    <source>
        <dbReference type="EMBL" id="CAG5102356.1"/>
    </source>
</evidence>
<reference evidence="1" key="1">
    <citation type="submission" date="2021-04" db="EMBL/GenBank/DDBJ databases">
        <authorList>
            <person name="Chebbi M.A.C M."/>
        </authorList>
    </citation>
    <scope>NUCLEOTIDE SEQUENCE</scope>
</reference>